<feature type="transmembrane region" description="Helical" evidence="1">
    <location>
        <begin position="123"/>
        <end position="149"/>
    </location>
</feature>
<dbReference type="Proteomes" id="UP001596135">
    <property type="component" value="Unassembled WGS sequence"/>
</dbReference>
<feature type="transmembrane region" description="Helical" evidence="1">
    <location>
        <begin position="170"/>
        <end position="191"/>
    </location>
</feature>
<comment type="caution">
    <text evidence="2">The sequence shown here is derived from an EMBL/GenBank/DDBJ whole genome shotgun (WGS) entry which is preliminary data.</text>
</comment>
<protein>
    <submittedName>
        <fullName evidence="2">DUF3159 domain-containing protein</fullName>
    </submittedName>
</protein>
<evidence type="ECO:0000313" key="3">
    <source>
        <dbReference type="Proteomes" id="UP001596135"/>
    </source>
</evidence>
<dbReference type="EMBL" id="JBHSRJ010000004">
    <property type="protein sequence ID" value="MFC6043755.1"/>
    <property type="molecule type" value="Genomic_DNA"/>
</dbReference>
<accession>A0ABW1LK22</accession>
<reference evidence="3" key="1">
    <citation type="journal article" date="2019" name="Int. J. Syst. Evol. Microbiol.">
        <title>The Global Catalogue of Microorganisms (GCM) 10K type strain sequencing project: providing services to taxonomists for standard genome sequencing and annotation.</title>
        <authorList>
            <consortium name="The Broad Institute Genomics Platform"/>
            <consortium name="The Broad Institute Genome Sequencing Center for Infectious Disease"/>
            <person name="Wu L."/>
            <person name="Ma J."/>
        </authorList>
    </citation>
    <scope>NUCLEOTIDE SEQUENCE [LARGE SCALE GENOMIC DNA]</scope>
    <source>
        <strain evidence="3">CCUG 54522</strain>
    </source>
</reference>
<feature type="transmembrane region" description="Helical" evidence="1">
    <location>
        <begin position="38"/>
        <end position="55"/>
    </location>
</feature>
<organism evidence="2 3">
    <name type="scientific">Nocardioides hankookensis</name>
    <dbReference type="NCBI Taxonomy" id="443157"/>
    <lineage>
        <taxon>Bacteria</taxon>
        <taxon>Bacillati</taxon>
        <taxon>Actinomycetota</taxon>
        <taxon>Actinomycetes</taxon>
        <taxon>Propionibacteriales</taxon>
        <taxon>Nocardioidaceae</taxon>
        <taxon>Nocardioides</taxon>
    </lineage>
</organism>
<name>A0ABW1LK22_9ACTN</name>
<evidence type="ECO:0000256" key="1">
    <source>
        <dbReference type="SAM" id="Phobius"/>
    </source>
</evidence>
<keyword evidence="1" id="KW-1133">Transmembrane helix</keyword>
<feature type="transmembrane region" description="Helical" evidence="1">
    <location>
        <begin position="61"/>
        <end position="79"/>
    </location>
</feature>
<proteinExistence type="predicted"/>
<sequence length="244" mass="25844">MTDQPVDEPAPSVEHDGVETVEAVVRAQMSKALGGRRGMLEAAVPTIVFTVLWLTTKDLRTALTVSIGSALVLLAVRLVQRSSVQFVLNALFGIGIGALFVRISASRGGSADDQALAYFLPGIIYNAGYSVLLAFTCLIGWPLVGFMVGSVTGDATAWHRDKQVVRLCSLLTWLLAVPCALRVVVQAPIWFAGKSGAIHADSAVAALGILKIAMGWPLQLAALAAMVWVLSRNHTPVETTQPTA</sequence>
<keyword evidence="3" id="KW-1185">Reference proteome</keyword>
<keyword evidence="1" id="KW-0812">Transmembrane</keyword>
<dbReference type="InterPro" id="IPR016566">
    <property type="entry name" value="UCP010219"/>
</dbReference>
<dbReference type="Pfam" id="PF11361">
    <property type="entry name" value="DUF3159"/>
    <property type="match status" value="1"/>
</dbReference>
<evidence type="ECO:0000313" key="2">
    <source>
        <dbReference type="EMBL" id="MFC6043755.1"/>
    </source>
</evidence>
<gene>
    <name evidence="2" type="ORF">ACFPYL_11745</name>
</gene>
<keyword evidence="1" id="KW-0472">Membrane</keyword>
<feature type="transmembrane region" description="Helical" evidence="1">
    <location>
        <begin position="203"/>
        <end position="230"/>
    </location>
</feature>
<feature type="transmembrane region" description="Helical" evidence="1">
    <location>
        <begin position="86"/>
        <end position="103"/>
    </location>
</feature>
<dbReference type="RefSeq" id="WP_379154079.1">
    <property type="nucleotide sequence ID" value="NZ_JBHSRJ010000004.1"/>
</dbReference>